<sequence length="392" mass="45007">MNRHLNLLTLQEAVDFLQISRATINRWRKDKGLPFIKIGKDVFIDRDQLSFWVQNHSITLHRQQQTTNLSHTVTIGYQKYNAHLWSSLIIKELKWLEAELANSAIPTSVSWFEASSGPKLIEELIGGNIQIASIGDYPLTNLYKINLFLPNFKAKLLAFDGKSRNNQGISLMVGNHASHYDFSKLTSHSIAVLKHSSPWYRLYKSLGSQIDHLKIIDQNLNETLIDIAYRQIDAGVVCEPFPTLIKYNQTGKALPMEGEHEDYLSGVVAEESWTRRNENIVHAYLRAHLKAHQLIRNQPLYAGKLIASVTDFPLEVVVRVLSTIRWDAAIYERDIQTLREIANNYHPIPFLMTNNSDQFINDSFLKSAVEQLKLPQMRNSLLDGEWIRTSIY</sequence>
<gene>
    <name evidence="2" type="ORF">KCTCHS21_27480</name>
</gene>
<reference evidence="2 3" key="1">
    <citation type="submission" date="2019-01" db="EMBL/GenBank/DDBJ databases">
        <title>Complete genome sequence of Cohnella hallensis HS21 isolated from Korean fir (Abies koreana) rhizospheric soil.</title>
        <authorList>
            <person name="Jiang L."/>
            <person name="Kang S.W."/>
            <person name="Kim S."/>
            <person name="Jung J."/>
            <person name="Kim C.Y."/>
            <person name="Kim D.H."/>
            <person name="Kim S.W."/>
            <person name="Lee J."/>
        </authorList>
    </citation>
    <scope>NUCLEOTIDE SEQUENCE [LARGE SCALE GENOMIC DNA]</scope>
    <source>
        <strain evidence="2 3">HS21</strain>
    </source>
</reference>
<dbReference type="PANTHER" id="PTHR30024">
    <property type="entry name" value="ALIPHATIC SULFONATES-BINDING PROTEIN-RELATED"/>
    <property type="match status" value="1"/>
</dbReference>
<dbReference type="EMBL" id="AP019400">
    <property type="protein sequence ID" value="BBI33349.1"/>
    <property type="molecule type" value="Genomic_DNA"/>
</dbReference>
<keyword evidence="3" id="KW-1185">Reference proteome</keyword>
<dbReference type="RefSeq" id="WP_157994037.1">
    <property type="nucleotide sequence ID" value="NZ_AP019400.1"/>
</dbReference>
<evidence type="ECO:0000313" key="3">
    <source>
        <dbReference type="Proteomes" id="UP000289856"/>
    </source>
</evidence>
<dbReference type="InterPro" id="IPR009061">
    <property type="entry name" value="DNA-bd_dom_put_sf"/>
</dbReference>
<evidence type="ECO:0000259" key="1">
    <source>
        <dbReference type="Pfam" id="PF12728"/>
    </source>
</evidence>
<feature type="domain" description="Helix-turn-helix" evidence="1">
    <location>
        <begin position="7"/>
        <end position="56"/>
    </location>
</feature>
<proteinExistence type="predicted"/>
<name>A0A3T1D5R6_9BACL</name>
<dbReference type="Proteomes" id="UP000289856">
    <property type="component" value="Chromosome"/>
</dbReference>
<dbReference type="Pfam" id="PF12728">
    <property type="entry name" value="HTH_17"/>
    <property type="match status" value="1"/>
</dbReference>
<dbReference type="AlphaFoldDB" id="A0A3T1D5R6"/>
<evidence type="ECO:0000313" key="2">
    <source>
        <dbReference type="EMBL" id="BBI33349.1"/>
    </source>
</evidence>
<dbReference type="InterPro" id="IPR041657">
    <property type="entry name" value="HTH_17"/>
</dbReference>
<dbReference type="PANTHER" id="PTHR30024:SF45">
    <property type="entry name" value="ABC TRANSPORTER SUBSTRATE-BINDING PROTEIN"/>
    <property type="match status" value="1"/>
</dbReference>
<dbReference type="Gene3D" id="3.40.190.10">
    <property type="entry name" value="Periplasmic binding protein-like II"/>
    <property type="match status" value="2"/>
</dbReference>
<dbReference type="KEGG" id="cohn:KCTCHS21_27480"/>
<accession>A0A3T1D5R6</accession>
<dbReference type="SUPFAM" id="SSF53850">
    <property type="entry name" value="Periplasmic binding protein-like II"/>
    <property type="match status" value="1"/>
</dbReference>
<protein>
    <recommendedName>
        <fullName evidence="1">Helix-turn-helix domain-containing protein</fullName>
    </recommendedName>
</protein>
<dbReference type="OrthoDB" id="2579918at2"/>
<dbReference type="SUPFAM" id="SSF46955">
    <property type="entry name" value="Putative DNA-binding domain"/>
    <property type="match status" value="1"/>
</dbReference>
<organism evidence="2 3">
    <name type="scientific">Cohnella abietis</name>
    <dbReference type="NCBI Taxonomy" id="2507935"/>
    <lineage>
        <taxon>Bacteria</taxon>
        <taxon>Bacillati</taxon>
        <taxon>Bacillota</taxon>
        <taxon>Bacilli</taxon>
        <taxon>Bacillales</taxon>
        <taxon>Paenibacillaceae</taxon>
        <taxon>Cohnella</taxon>
    </lineage>
</organism>